<proteinExistence type="predicted"/>
<protein>
    <recommendedName>
        <fullName evidence="1">DUF6268 domain-containing protein</fullName>
    </recommendedName>
</protein>
<evidence type="ECO:0000313" key="3">
    <source>
        <dbReference type="Proteomes" id="UP000552241"/>
    </source>
</evidence>
<dbReference type="Proteomes" id="UP000552241">
    <property type="component" value="Unassembled WGS sequence"/>
</dbReference>
<feature type="domain" description="DUF6268" evidence="1">
    <location>
        <begin position="17"/>
        <end position="289"/>
    </location>
</feature>
<name>A0A838ZP85_9FLAO</name>
<dbReference type="RefSeq" id="WP_182043469.1">
    <property type="nucleotide sequence ID" value="NZ_JACDZE010000002.1"/>
</dbReference>
<dbReference type="AlphaFoldDB" id="A0A838ZP85"/>
<gene>
    <name evidence="2" type="ORF">HU137_08780</name>
</gene>
<accession>A0A838ZP85</accession>
<keyword evidence="3" id="KW-1185">Reference proteome</keyword>
<dbReference type="InterPro" id="IPR046235">
    <property type="entry name" value="DUF6268"/>
</dbReference>
<evidence type="ECO:0000259" key="1">
    <source>
        <dbReference type="Pfam" id="PF19783"/>
    </source>
</evidence>
<sequence length="297" mass="34324">MLKYFLFGIFCVQSIWISAQTDNDPIYVNYNFFPSRDFDKVDGSATYQQVEANVILPGFNLGKKTKVYTNLNYKVNSYDFEDTGTDVYPTTLNDFRLGFIVRHQVSDIFELILAPRINVRSDFEEKFSKRDLFPSAHLLGLRTHKQNPNLIYGLGVSYNNEGIKNLVIPIGILQYKNEDIRIYTIIPSFAYIMLTPSEKFEYGLSVNLEAGLFHIDRFSLDNSPNYLRTSNVTIAPTLGYKFYKDFWFNFRAGYAMPGNYQLLDADFEAVPYWKKNKLADSFSIMAGVSLRVKEKQD</sequence>
<dbReference type="Pfam" id="PF19783">
    <property type="entry name" value="DUF6268"/>
    <property type="match status" value="1"/>
</dbReference>
<reference evidence="2 3" key="1">
    <citation type="submission" date="2020-07" db="EMBL/GenBank/DDBJ databases">
        <title>Moheibacter lacus sp. nov., a member of the family Flavobacteriaceae isolated from freshwater lake sediment.</title>
        <authorList>
            <person name="Liu Y."/>
        </authorList>
    </citation>
    <scope>NUCLEOTIDE SEQUENCE [LARGE SCALE GENOMIC DNA]</scope>
    <source>
        <strain evidence="2 3">BDHS18</strain>
    </source>
</reference>
<dbReference type="EMBL" id="JACDZE010000002">
    <property type="protein sequence ID" value="MBA5629860.1"/>
    <property type="molecule type" value="Genomic_DNA"/>
</dbReference>
<evidence type="ECO:0000313" key="2">
    <source>
        <dbReference type="EMBL" id="MBA5629860.1"/>
    </source>
</evidence>
<organism evidence="2 3">
    <name type="scientific">Moheibacter lacus</name>
    <dbReference type="NCBI Taxonomy" id="2745851"/>
    <lineage>
        <taxon>Bacteria</taxon>
        <taxon>Pseudomonadati</taxon>
        <taxon>Bacteroidota</taxon>
        <taxon>Flavobacteriia</taxon>
        <taxon>Flavobacteriales</taxon>
        <taxon>Weeksellaceae</taxon>
        <taxon>Moheibacter</taxon>
    </lineage>
</organism>
<comment type="caution">
    <text evidence="2">The sequence shown here is derived from an EMBL/GenBank/DDBJ whole genome shotgun (WGS) entry which is preliminary data.</text>
</comment>